<feature type="coiled-coil region" evidence="6">
    <location>
        <begin position="14"/>
        <end position="58"/>
    </location>
</feature>
<organism evidence="8 9">
    <name type="scientific">Trichonephila inaurata madagascariensis</name>
    <dbReference type="NCBI Taxonomy" id="2747483"/>
    <lineage>
        <taxon>Eukaryota</taxon>
        <taxon>Metazoa</taxon>
        <taxon>Ecdysozoa</taxon>
        <taxon>Arthropoda</taxon>
        <taxon>Chelicerata</taxon>
        <taxon>Arachnida</taxon>
        <taxon>Araneae</taxon>
        <taxon>Araneomorphae</taxon>
        <taxon>Entelegynae</taxon>
        <taxon>Araneoidea</taxon>
        <taxon>Nephilidae</taxon>
        <taxon>Trichonephila</taxon>
        <taxon>Trichonephila inaurata</taxon>
    </lineage>
</organism>
<evidence type="ECO:0000256" key="5">
    <source>
        <dbReference type="PROSITE-ProRule" id="PRU00221"/>
    </source>
</evidence>
<dbReference type="GO" id="GO:0005868">
    <property type="term" value="C:cytoplasmic dynein complex"/>
    <property type="evidence" value="ECO:0007669"/>
    <property type="project" value="TreeGrafter"/>
</dbReference>
<feature type="region of interest" description="Disordered" evidence="7">
    <location>
        <begin position="223"/>
        <end position="252"/>
    </location>
</feature>
<evidence type="ECO:0000313" key="8">
    <source>
        <dbReference type="EMBL" id="GFS50588.1"/>
    </source>
</evidence>
<gene>
    <name evidence="8" type="primary">sw</name>
    <name evidence="8" type="ORF">TNIN_287575</name>
</gene>
<dbReference type="InterPro" id="IPR001680">
    <property type="entry name" value="WD40_rpt"/>
</dbReference>
<feature type="repeat" description="WD" evidence="5">
    <location>
        <begin position="556"/>
        <end position="603"/>
    </location>
</feature>
<evidence type="ECO:0000256" key="3">
    <source>
        <dbReference type="ARBA" id="ARBA00022574"/>
    </source>
</evidence>
<keyword evidence="9" id="KW-1185">Reference proteome</keyword>
<comment type="caution">
    <text evidence="8">The sequence shown here is derived from an EMBL/GenBank/DDBJ whole genome shotgun (WGS) entry which is preliminary data.</text>
</comment>
<dbReference type="InterPro" id="IPR050687">
    <property type="entry name" value="Dynein_IC"/>
</dbReference>
<evidence type="ECO:0000256" key="1">
    <source>
        <dbReference type="ARBA" id="ARBA00004496"/>
    </source>
</evidence>
<dbReference type="InterPro" id="IPR015943">
    <property type="entry name" value="WD40/YVTN_repeat-like_dom_sf"/>
</dbReference>
<dbReference type="PROSITE" id="PS50082">
    <property type="entry name" value="WD_REPEATS_2"/>
    <property type="match status" value="1"/>
</dbReference>
<evidence type="ECO:0000256" key="6">
    <source>
        <dbReference type="SAM" id="Coils"/>
    </source>
</evidence>
<proteinExistence type="predicted"/>
<dbReference type="SMART" id="SM00320">
    <property type="entry name" value="WD40"/>
    <property type="match status" value="6"/>
</dbReference>
<reference evidence="8" key="1">
    <citation type="submission" date="2020-08" db="EMBL/GenBank/DDBJ databases">
        <title>Multicomponent nature underlies the extraordinary mechanical properties of spider dragline silk.</title>
        <authorList>
            <person name="Kono N."/>
            <person name="Nakamura H."/>
            <person name="Mori M."/>
            <person name="Yoshida Y."/>
            <person name="Ohtoshi R."/>
            <person name="Malay A.D."/>
            <person name="Moran D.A.P."/>
            <person name="Tomita M."/>
            <person name="Numata K."/>
            <person name="Arakawa K."/>
        </authorList>
    </citation>
    <scope>NUCLEOTIDE SEQUENCE</scope>
</reference>
<protein>
    <submittedName>
        <fullName evidence="8">Cytoplasmic dynein 1 intermediate chain</fullName>
    </submittedName>
</protein>
<feature type="compositionally biased region" description="Polar residues" evidence="7">
    <location>
        <begin position="83"/>
        <end position="95"/>
    </location>
</feature>
<dbReference type="GO" id="GO:0005737">
    <property type="term" value="C:cytoplasm"/>
    <property type="evidence" value="ECO:0007669"/>
    <property type="project" value="UniProtKB-SubCell"/>
</dbReference>
<sequence length="735" mass="82986">MYCTVAINRCHDGMADRRAELERKRQKLALLREEKARRKREKEALKNEEAAIISFKREKDVLIETDKLLASLNVTTSIASLPNTSDSSLSDASLNKPSIQPSPPKPKKINLSVVSVHQTTVPPAEKIVYDKQSQTIHSSSDKEAASLDYYEWEDEFQAFVKFLVIVVKWLLHLSVSLLTYDDSSISEEGESFSLPSIDGMVHHFPNQKHHKLVGLPTVNMVKPAKTSADEDKEAEVKQKEEEEKKKPSDLSDEEKLVLMRSDNFRHFIDRSSRIIERALYQDVDIFIDYTGVQEESESDDHSGMSLSLNRCFHDDHWSKNRTVTSFDWSTQFPELLCASYNQNEDAPHQPDGICLIWNTRFKKTTPEYVFHCQFPELLCASYNQNEDAPHQPDGICLIWNTRFKKTTPEYVFHCQSPVTTACFAKYHPNLVIGGTYSGQIVLWDNRSNKRTPVQRSPLSAIAHTHPVYSICMVGSENAHNLVTISTDGKCCTWSVDMLSAPQDTIELNQQKQSRTVAVTCMAFPNDEYNNFVVGSEDGIVYSACRHDSKSGIVESFESHQGPITAISTHKSRGPIDFPDLFLTSSFDWTIKLWSLKKGQPLHSFEHNSDYVFDVSWSPIHPALFACVDGLGNLDIWNLNCDSELPTVGTLIDGSPALNRVSWTHSGQQVAVGDSLGKIWLYDVGEQLANPKADDWPKLMETLEEFQSNQSYISGDIMSPQVSHPPSPYLSSTPVR</sequence>
<dbReference type="GO" id="GO:0010970">
    <property type="term" value="P:transport along microtubule"/>
    <property type="evidence" value="ECO:0007669"/>
    <property type="project" value="TreeGrafter"/>
</dbReference>
<keyword evidence="6" id="KW-0175">Coiled coil</keyword>
<keyword evidence="3 5" id="KW-0853">WD repeat</keyword>
<dbReference type="InterPro" id="IPR036322">
    <property type="entry name" value="WD40_repeat_dom_sf"/>
</dbReference>
<feature type="region of interest" description="Disordered" evidence="7">
    <location>
        <begin position="83"/>
        <end position="107"/>
    </location>
</feature>
<keyword evidence="2" id="KW-0963">Cytoplasm</keyword>
<dbReference type="Proteomes" id="UP000886998">
    <property type="component" value="Unassembled WGS sequence"/>
</dbReference>
<dbReference type="PANTHER" id="PTHR12442:SF22">
    <property type="entry name" value="CYTOPLASMIC DYNEIN 1 INTERMEDIATE CHAIN-RELATED"/>
    <property type="match status" value="1"/>
</dbReference>
<dbReference type="OrthoDB" id="4189at2759"/>
<dbReference type="FunFam" id="2.130.10.10:FF:000781">
    <property type="entry name" value="Cytoplasmic dynein intermediate chain"/>
    <property type="match status" value="1"/>
</dbReference>
<dbReference type="GO" id="GO:0045503">
    <property type="term" value="F:dynein light chain binding"/>
    <property type="evidence" value="ECO:0007669"/>
    <property type="project" value="TreeGrafter"/>
</dbReference>
<dbReference type="EMBL" id="BMAV01026466">
    <property type="protein sequence ID" value="GFS50588.1"/>
    <property type="molecule type" value="Genomic_DNA"/>
</dbReference>
<dbReference type="SUPFAM" id="SSF50978">
    <property type="entry name" value="WD40 repeat-like"/>
    <property type="match status" value="1"/>
</dbReference>
<dbReference type="PANTHER" id="PTHR12442">
    <property type="entry name" value="DYNEIN INTERMEDIATE CHAIN"/>
    <property type="match status" value="1"/>
</dbReference>
<evidence type="ECO:0000313" key="9">
    <source>
        <dbReference type="Proteomes" id="UP000886998"/>
    </source>
</evidence>
<dbReference type="GO" id="GO:0045504">
    <property type="term" value="F:dynein heavy chain binding"/>
    <property type="evidence" value="ECO:0007669"/>
    <property type="project" value="TreeGrafter"/>
</dbReference>
<feature type="compositionally biased region" description="Basic and acidic residues" evidence="7">
    <location>
        <begin position="234"/>
        <end position="252"/>
    </location>
</feature>
<comment type="subcellular location">
    <subcellularLocation>
        <location evidence="1">Cytoplasm</location>
    </subcellularLocation>
</comment>
<dbReference type="Gene3D" id="2.130.10.10">
    <property type="entry name" value="YVTN repeat-like/Quinoprotein amine dehydrogenase"/>
    <property type="match status" value="2"/>
</dbReference>
<dbReference type="AlphaFoldDB" id="A0A8X6JQ20"/>
<evidence type="ECO:0000256" key="4">
    <source>
        <dbReference type="ARBA" id="ARBA00022737"/>
    </source>
</evidence>
<evidence type="ECO:0000256" key="2">
    <source>
        <dbReference type="ARBA" id="ARBA00022490"/>
    </source>
</evidence>
<dbReference type="Pfam" id="PF00400">
    <property type="entry name" value="WD40"/>
    <property type="match status" value="1"/>
</dbReference>
<feature type="region of interest" description="Disordered" evidence="7">
    <location>
        <begin position="714"/>
        <end position="735"/>
    </location>
</feature>
<keyword evidence="4" id="KW-0677">Repeat</keyword>
<accession>A0A8X6JQ20</accession>
<evidence type="ECO:0000256" key="7">
    <source>
        <dbReference type="SAM" id="MobiDB-lite"/>
    </source>
</evidence>
<name>A0A8X6JQ20_9ARAC</name>